<evidence type="ECO:0000313" key="3">
    <source>
        <dbReference type="Proteomes" id="UP000192247"/>
    </source>
</evidence>
<organism evidence="2 3">
    <name type="scientific">Tropilaelaps mercedesae</name>
    <dbReference type="NCBI Taxonomy" id="418985"/>
    <lineage>
        <taxon>Eukaryota</taxon>
        <taxon>Metazoa</taxon>
        <taxon>Ecdysozoa</taxon>
        <taxon>Arthropoda</taxon>
        <taxon>Chelicerata</taxon>
        <taxon>Arachnida</taxon>
        <taxon>Acari</taxon>
        <taxon>Parasitiformes</taxon>
        <taxon>Mesostigmata</taxon>
        <taxon>Gamasina</taxon>
        <taxon>Dermanyssoidea</taxon>
        <taxon>Laelapidae</taxon>
        <taxon>Tropilaelaps</taxon>
    </lineage>
</organism>
<accession>A0A1V9XHS5</accession>
<name>A0A1V9XHS5_9ACAR</name>
<dbReference type="InParanoid" id="A0A1V9XHS5"/>
<evidence type="ECO:0000256" key="1">
    <source>
        <dbReference type="SAM" id="MobiDB-lite"/>
    </source>
</evidence>
<dbReference type="OrthoDB" id="269496at2759"/>
<sequence>MRSTKTQPHVPVGVSKEKDEFTLKSSLKQESPSAFTDQLTAVGSLLCVRDRRRARSSLYDQRDTMQSLVSRIGSLILSNAYASLRAQGGNIALMPSVHPTAAGPLTIQVRGILRKFFARPSNTLRLRKHGSVFSS</sequence>
<dbReference type="AlphaFoldDB" id="A0A1V9XHS5"/>
<dbReference type="Proteomes" id="UP000192247">
    <property type="component" value="Unassembled WGS sequence"/>
</dbReference>
<gene>
    <name evidence="2" type="ORF">BIW11_10056</name>
</gene>
<keyword evidence="3" id="KW-1185">Reference proteome</keyword>
<evidence type="ECO:0000313" key="2">
    <source>
        <dbReference type="EMBL" id="OQR72943.1"/>
    </source>
</evidence>
<reference evidence="2 3" key="1">
    <citation type="journal article" date="2017" name="Gigascience">
        <title>Draft genome of the honey bee ectoparasitic mite, Tropilaelaps mercedesae, is shaped by the parasitic life history.</title>
        <authorList>
            <person name="Dong X."/>
            <person name="Armstrong S.D."/>
            <person name="Xia D."/>
            <person name="Makepeace B.L."/>
            <person name="Darby A.C."/>
            <person name="Kadowaki T."/>
        </authorList>
    </citation>
    <scope>NUCLEOTIDE SEQUENCE [LARGE SCALE GENOMIC DNA]</scope>
    <source>
        <strain evidence="2">Wuxi-XJTLU</strain>
    </source>
</reference>
<feature type="region of interest" description="Disordered" evidence="1">
    <location>
        <begin position="1"/>
        <end position="27"/>
    </location>
</feature>
<comment type="caution">
    <text evidence="2">The sequence shown here is derived from an EMBL/GenBank/DDBJ whole genome shotgun (WGS) entry which is preliminary data.</text>
</comment>
<proteinExistence type="predicted"/>
<protein>
    <submittedName>
        <fullName evidence="2">Uncharacterized protein</fullName>
    </submittedName>
</protein>
<dbReference type="EMBL" id="MNPL01010770">
    <property type="protein sequence ID" value="OQR72943.1"/>
    <property type="molecule type" value="Genomic_DNA"/>
</dbReference>